<sequence length="209" mass="24275">MEKFNTGNDVKLMNLDLAHGRKYIRDYLDGQNGFQKKLIETIRSRRFSCKIIVPETYHMTHQINLNCGGVFSQNLKENQHESGVVKVIDSSLWLSCFIKELLKEDHLSCLFDDVMTNASEFMHGHSHGFIYHDFAYHFVSQSMIDSEKDILSLIYATKLSWHFLCVLFDAEIDCIEDIDRFISEVLDNFQVLILGIFDGESYLVMRADD</sequence>
<dbReference type="RefSeq" id="WP_046221411.1">
    <property type="nucleotide sequence ID" value="NZ_JWYV01000013.1"/>
</dbReference>
<dbReference type="Proteomes" id="UP000033633">
    <property type="component" value="Unassembled WGS sequence"/>
</dbReference>
<name>A0A0F5VCB2_9GAMM</name>
<dbReference type="EMBL" id="JWYV01000013">
    <property type="protein sequence ID" value="KKC99104.1"/>
    <property type="molecule type" value="Genomic_DNA"/>
</dbReference>
<protein>
    <submittedName>
        <fullName evidence="1">Uncharacterized protein</fullName>
    </submittedName>
</protein>
<dbReference type="STRING" id="265726.KY46_14795"/>
<proteinExistence type="predicted"/>
<dbReference type="PATRIC" id="fig|265726.11.peg.1208"/>
<dbReference type="AlphaFoldDB" id="A0A0F5VCB2"/>
<keyword evidence="2" id="KW-1185">Reference proteome</keyword>
<evidence type="ECO:0000313" key="2">
    <source>
        <dbReference type="Proteomes" id="UP000033633"/>
    </source>
</evidence>
<comment type="caution">
    <text evidence="1">The sequence shown here is derived from an EMBL/GenBank/DDBJ whole genome shotgun (WGS) entry which is preliminary data.</text>
</comment>
<dbReference type="OrthoDB" id="7067896at2"/>
<gene>
    <name evidence="1" type="ORF">KY46_14795</name>
</gene>
<evidence type="ECO:0000313" key="1">
    <source>
        <dbReference type="EMBL" id="KKC99104.1"/>
    </source>
</evidence>
<accession>A0A0F5VCB2</accession>
<organism evidence="1 2">
    <name type="scientific">Photobacterium halotolerans</name>
    <dbReference type="NCBI Taxonomy" id="265726"/>
    <lineage>
        <taxon>Bacteria</taxon>
        <taxon>Pseudomonadati</taxon>
        <taxon>Pseudomonadota</taxon>
        <taxon>Gammaproteobacteria</taxon>
        <taxon>Vibrionales</taxon>
        <taxon>Vibrionaceae</taxon>
        <taxon>Photobacterium</taxon>
    </lineage>
</organism>
<reference evidence="1 2" key="1">
    <citation type="submission" date="2014-12" db="EMBL/GenBank/DDBJ databases">
        <title>Mercury Reductase activity and rhizosphere competence traits in the genome of root associated Photobacterium halotolerans MELD1.</title>
        <authorList>
            <person name="Mathew D.C."/>
            <person name="Huang C.-C."/>
        </authorList>
    </citation>
    <scope>NUCLEOTIDE SEQUENCE [LARGE SCALE GENOMIC DNA]</scope>
    <source>
        <strain evidence="1 2">MELD1</strain>
    </source>
</reference>